<proteinExistence type="predicted"/>
<organism evidence="3 4">
    <name type="scientific">Photinus pyralis</name>
    <name type="common">Common eastern firefly</name>
    <name type="synonym">Lampyris pyralis</name>
    <dbReference type="NCBI Taxonomy" id="7054"/>
    <lineage>
        <taxon>Eukaryota</taxon>
        <taxon>Metazoa</taxon>
        <taxon>Ecdysozoa</taxon>
        <taxon>Arthropoda</taxon>
        <taxon>Hexapoda</taxon>
        <taxon>Insecta</taxon>
        <taxon>Pterygota</taxon>
        <taxon>Neoptera</taxon>
        <taxon>Endopterygota</taxon>
        <taxon>Coleoptera</taxon>
        <taxon>Polyphaga</taxon>
        <taxon>Elateriformia</taxon>
        <taxon>Elateroidea</taxon>
        <taxon>Lampyridae</taxon>
        <taxon>Lampyrinae</taxon>
        <taxon>Photinus</taxon>
    </lineage>
</organism>
<accession>A0A5N4AF85</accession>
<evidence type="ECO:0000313" key="4">
    <source>
        <dbReference type="Proteomes" id="UP000327044"/>
    </source>
</evidence>
<dbReference type="AlphaFoldDB" id="A0A5N4AF85"/>
<protein>
    <submittedName>
        <fullName evidence="3">Uncharacterized protein</fullName>
    </submittedName>
</protein>
<gene>
    <name evidence="3" type="ORF">PPYR_10053</name>
</gene>
<name>A0A5N4AF85_PHOPY</name>
<comment type="caution">
    <text evidence="3">The sequence shown here is derived from an EMBL/GenBank/DDBJ whole genome shotgun (WGS) entry which is preliminary data.</text>
</comment>
<evidence type="ECO:0000256" key="2">
    <source>
        <dbReference type="SAM" id="SignalP"/>
    </source>
</evidence>
<dbReference type="EMBL" id="VVIM01000007">
    <property type="protein sequence ID" value="KAB0795992.1"/>
    <property type="molecule type" value="Genomic_DNA"/>
</dbReference>
<feature type="chain" id="PRO_5024322547" evidence="2">
    <location>
        <begin position="34"/>
        <end position="162"/>
    </location>
</feature>
<reference evidence="3 4" key="1">
    <citation type="journal article" date="2018" name="Elife">
        <title>Firefly genomes illuminate parallel origins of bioluminescence in beetles.</title>
        <authorList>
            <person name="Fallon T.R."/>
            <person name="Lower S.E."/>
            <person name="Chang C.H."/>
            <person name="Bessho-Uehara M."/>
            <person name="Martin G.J."/>
            <person name="Bewick A.J."/>
            <person name="Behringer M."/>
            <person name="Debat H.J."/>
            <person name="Wong I."/>
            <person name="Day J.C."/>
            <person name="Suvorov A."/>
            <person name="Silva C.J."/>
            <person name="Stanger-Hall K.F."/>
            <person name="Hall D.W."/>
            <person name="Schmitz R.J."/>
            <person name="Nelson D.R."/>
            <person name="Lewis S.M."/>
            <person name="Shigenobu S."/>
            <person name="Bybee S.M."/>
            <person name="Larracuente A.M."/>
            <person name="Oba Y."/>
            <person name="Weng J.K."/>
        </authorList>
    </citation>
    <scope>NUCLEOTIDE SEQUENCE [LARGE SCALE GENOMIC DNA]</scope>
    <source>
        <strain evidence="3">1611_PpyrPB1</strain>
        <tissue evidence="3">Whole body</tissue>
    </source>
</reference>
<evidence type="ECO:0000256" key="1">
    <source>
        <dbReference type="SAM" id="MobiDB-lite"/>
    </source>
</evidence>
<dbReference type="InParanoid" id="A0A5N4AF85"/>
<keyword evidence="4" id="KW-1185">Reference proteome</keyword>
<feature type="signal peptide" evidence="2">
    <location>
        <begin position="1"/>
        <end position="33"/>
    </location>
</feature>
<sequence length="162" mass="18044">MKIKVIDQRLCAKSALKMLALVLVASLLASAQCIPLDAPEKNESPLQAEQPKGEETKLPEKAPEDLKVPEISPNPVPESGPALPEDIGPLSDDNPAVGQPDKSDLDTDSTFWGWGYRRPYYSGWRSYYSSPWRRWGYGNYGYGRGFGGWGWGRGWGWRGGDW</sequence>
<keyword evidence="2" id="KW-0732">Signal</keyword>
<evidence type="ECO:0000313" key="3">
    <source>
        <dbReference type="EMBL" id="KAB0795992.1"/>
    </source>
</evidence>
<feature type="compositionally biased region" description="Basic and acidic residues" evidence="1">
    <location>
        <begin position="51"/>
        <end position="68"/>
    </location>
</feature>
<dbReference type="Proteomes" id="UP000327044">
    <property type="component" value="Unassembled WGS sequence"/>
</dbReference>
<feature type="region of interest" description="Disordered" evidence="1">
    <location>
        <begin position="38"/>
        <end position="106"/>
    </location>
</feature>